<keyword evidence="8" id="KW-1207">Sterol metabolism</keyword>
<dbReference type="RefSeq" id="WP_007578580.1">
    <property type="nucleotide sequence ID" value="NZ_AGUD01000300.1"/>
</dbReference>
<evidence type="ECO:0000256" key="7">
    <source>
        <dbReference type="ARBA" id="ARBA00023098"/>
    </source>
</evidence>
<gene>
    <name evidence="19" type="ORF">PAI11_40130</name>
</gene>
<evidence type="ECO:0000256" key="9">
    <source>
        <dbReference type="ARBA" id="ARBA00023221"/>
    </source>
</evidence>
<sequence length="577" mass="61773">MNRTSPLDTDWVVIGSGFGGSVSAMRLAEKGHRVQILERGEHFRTEQEMPRSSWDLRKYLYAPRLGLRGLFRLTFFKDVFVMSGAGVGGGSLVYAMTLYVPPKAFFEDRQWAGLADWSAELAPHYETAQRMLGVTDVTEDDPADQLLKKYAEEIGVGDTYRKARVGTYLDNPGELTADPYFGGQGPERMGCSRIGRCMLGCPQGSKNSTDKNYLHFAQKFGATIAPGREVTSIRPIGIGGGGEDGWEVTHQATGRRWRKDVRVTRAAGVVLSGGALGTNELLARCRHNGDLPNLSPRLGELVRTNSEAILVVTVPKGRVEALARRVAITSSIYPDPHTHIETVTYGAGGGAIRNLFTVLTGGGTRVTRPLKWLGQLVRHPGWVAELLLKPGWGERSIVVLVMQSLDNSMRLVATPRRGGGVKLQTQQDPENPNPTFIPAANAFTEWLARKTGGAPGSAVPEALLSIPTTAHILGGAPIGRDAASGVIDRDHRVFGYRNLLVCDGAAVPANVGVNPSLTITALSERAISLVEPAADAAAGAPLGTREIEGRTAAGAPEPLPDAWTSEGAVEAQALKPA</sequence>
<keyword evidence="5" id="KW-0274">FAD</keyword>
<dbReference type="InterPro" id="IPR007867">
    <property type="entry name" value="GMC_OxRtase_C"/>
</dbReference>
<evidence type="ECO:0000256" key="10">
    <source>
        <dbReference type="ARBA" id="ARBA00023235"/>
    </source>
</evidence>
<dbReference type="Proteomes" id="UP000005143">
    <property type="component" value="Unassembled WGS sequence"/>
</dbReference>
<evidence type="ECO:0000256" key="14">
    <source>
        <dbReference type="ARBA" id="ARBA00049744"/>
    </source>
</evidence>
<keyword evidence="10" id="KW-0413">Isomerase</keyword>
<keyword evidence="6 19" id="KW-0560">Oxidoreductase</keyword>
<dbReference type="GO" id="GO:0008203">
    <property type="term" value="P:cholesterol metabolic process"/>
    <property type="evidence" value="ECO:0007669"/>
    <property type="project" value="UniProtKB-KW"/>
</dbReference>
<comment type="similarity">
    <text evidence="2">Belongs to the GMC oxidoreductase family.</text>
</comment>
<evidence type="ECO:0000256" key="4">
    <source>
        <dbReference type="ARBA" id="ARBA00022630"/>
    </source>
</evidence>
<keyword evidence="3" id="KW-0153">Cholesterol metabolism</keyword>
<keyword evidence="4" id="KW-0285">Flavoprotein</keyword>
<dbReference type="InterPro" id="IPR006076">
    <property type="entry name" value="FAD-dep_OxRdtase"/>
</dbReference>
<dbReference type="Pfam" id="PF05199">
    <property type="entry name" value="GMC_oxred_C"/>
    <property type="match status" value="1"/>
</dbReference>
<accession>H0EAY8</accession>
<dbReference type="SUPFAM" id="SSF51905">
    <property type="entry name" value="FAD/NAD(P)-binding domain"/>
    <property type="match status" value="1"/>
</dbReference>
<evidence type="ECO:0000256" key="13">
    <source>
        <dbReference type="ARBA" id="ARBA00049723"/>
    </source>
</evidence>
<keyword evidence="20" id="KW-1185">Reference proteome</keyword>
<evidence type="ECO:0000256" key="2">
    <source>
        <dbReference type="ARBA" id="ARBA00010790"/>
    </source>
</evidence>
<evidence type="ECO:0000256" key="8">
    <source>
        <dbReference type="ARBA" id="ARBA00023166"/>
    </source>
</evidence>
<dbReference type="PANTHER" id="PTHR47470:SF1">
    <property type="entry name" value="FAD-DEPENDENT OXIDOREDUCTASE 2 FAD BINDING DOMAIN-CONTAINING PROTEIN"/>
    <property type="match status" value="1"/>
</dbReference>
<keyword evidence="7" id="KW-0443">Lipid metabolism</keyword>
<dbReference type="Gene3D" id="3.50.50.60">
    <property type="entry name" value="FAD/NAD(P)-binding domain"/>
    <property type="match status" value="3"/>
</dbReference>
<evidence type="ECO:0000256" key="15">
    <source>
        <dbReference type="ARBA" id="ARBA00049778"/>
    </source>
</evidence>
<dbReference type="EC" id="5.3.3.1" evidence="11"/>
<evidence type="ECO:0000256" key="12">
    <source>
        <dbReference type="ARBA" id="ARBA00049645"/>
    </source>
</evidence>
<evidence type="ECO:0000256" key="6">
    <source>
        <dbReference type="ARBA" id="ARBA00023002"/>
    </source>
</evidence>
<evidence type="ECO:0000256" key="11">
    <source>
        <dbReference type="ARBA" id="ARBA00038856"/>
    </source>
</evidence>
<evidence type="ECO:0000259" key="18">
    <source>
        <dbReference type="Pfam" id="PF05199"/>
    </source>
</evidence>
<evidence type="ECO:0000259" key="17">
    <source>
        <dbReference type="Pfam" id="PF01266"/>
    </source>
</evidence>
<evidence type="ECO:0000256" key="3">
    <source>
        <dbReference type="ARBA" id="ARBA00022548"/>
    </source>
</evidence>
<evidence type="ECO:0000313" key="20">
    <source>
        <dbReference type="Proteomes" id="UP000005143"/>
    </source>
</evidence>
<dbReference type="Pfam" id="PF01266">
    <property type="entry name" value="DAO"/>
    <property type="match status" value="1"/>
</dbReference>
<dbReference type="OrthoDB" id="517968at2"/>
<evidence type="ECO:0000256" key="1">
    <source>
        <dbReference type="ARBA" id="ARBA00001974"/>
    </source>
</evidence>
<dbReference type="AlphaFoldDB" id="H0EAY8"/>
<feature type="domain" description="Glucose-methanol-choline oxidoreductase C-terminal" evidence="18">
    <location>
        <begin position="466"/>
        <end position="522"/>
    </location>
</feature>
<proteinExistence type="inferred from homology"/>
<dbReference type="InterPro" id="IPR036188">
    <property type="entry name" value="FAD/NAD-bd_sf"/>
</dbReference>
<dbReference type="EMBL" id="AGUD01000300">
    <property type="protein sequence ID" value="EHN09156.1"/>
    <property type="molecule type" value="Genomic_DNA"/>
</dbReference>
<keyword evidence="9" id="KW-0753">Steroid metabolism</keyword>
<comment type="caution">
    <text evidence="19">The sequence shown here is derived from an EMBL/GenBank/DDBJ whole genome shotgun (WGS) entry which is preliminary data.</text>
</comment>
<dbReference type="EC" id="1.1.3.6" evidence="13"/>
<dbReference type="InterPro" id="IPR052542">
    <property type="entry name" value="Cholesterol_Oxidase"/>
</dbReference>
<evidence type="ECO:0000256" key="16">
    <source>
        <dbReference type="SAM" id="MobiDB-lite"/>
    </source>
</evidence>
<evidence type="ECO:0000256" key="5">
    <source>
        <dbReference type="ARBA" id="ARBA00022827"/>
    </source>
</evidence>
<comment type="pathway">
    <text evidence="12">Steroid metabolism; cholesterol degradation.</text>
</comment>
<protein>
    <recommendedName>
        <fullName evidence="14">Cholesterol oxidase</fullName>
        <ecNumber evidence="13">1.1.3.6</ecNumber>
        <ecNumber evidence="11">5.3.3.1</ecNumber>
    </recommendedName>
    <alternativeName>
        <fullName evidence="15">Cholesterol isomerase</fullName>
    </alternativeName>
</protein>
<dbReference type="GO" id="GO:0004769">
    <property type="term" value="F:steroid Delta-isomerase activity"/>
    <property type="evidence" value="ECO:0007669"/>
    <property type="project" value="UniProtKB-EC"/>
</dbReference>
<feature type="region of interest" description="Disordered" evidence="16">
    <location>
        <begin position="540"/>
        <end position="577"/>
    </location>
</feature>
<organism evidence="19 20">
    <name type="scientific">Patulibacter medicamentivorans</name>
    <dbReference type="NCBI Taxonomy" id="1097667"/>
    <lineage>
        <taxon>Bacteria</taxon>
        <taxon>Bacillati</taxon>
        <taxon>Actinomycetota</taxon>
        <taxon>Thermoleophilia</taxon>
        <taxon>Solirubrobacterales</taxon>
        <taxon>Patulibacteraceae</taxon>
        <taxon>Patulibacter</taxon>
    </lineage>
</organism>
<name>H0EAY8_9ACTN</name>
<dbReference type="PANTHER" id="PTHR47470">
    <property type="entry name" value="CHOLESTEROL OXIDASE"/>
    <property type="match status" value="1"/>
</dbReference>
<reference evidence="19 20" key="1">
    <citation type="journal article" date="2013" name="Biodegradation">
        <title>Quantitative proteomic analysis of ibuprofen-degrading Patulibacter sp. strain I11.</title>
        <authorList>
            <person name="Almeida B."/>
            <person name="Kjeldal H."/>
            <person name="Lolas I."/>
            <person name="Knudsen A.D."/>
            <person name="Carvalho G."/>
            <person name="Nielsen K.L."/>
            <person name="Barreto Crespo M.T."/>
            <person name="Stensballe A."/>
            <person name="Nielsen J.L."/>
        </authorList>
    </citation>
    <scope>NUCLEOTIDE SEQUENCE [LARGE SCALE GENOMIC DNA]</scope>
    <source>
        <strain evidence="19 20">I11</strain>
    </source>
</reference>
<comment type="cofactor">
    <cofactor evidence="1">
        <name>FAD</name>
        <dbReference type="ChEBI" id="CHEBI:57692"/>
    </cofactor>
</comment>
<dbReference type="GO" id="GO:0016995">
    <property type="term" value="F:cholesterol oxidase activity"/>
    <property type="evidence" value="ECO:0007669"/>
    <property type="project" value="UniProtKB-EC"/>
</dbReference>
<dbReference type="PATRIC" id="fig|1097667.3.peg.3977"/>
<feature type="domain" description="FAD dependent oxidoreductase" evidence="17">
    <location>
        <begin position="10"/>
        <end position="306"/>
    </location>
</feature>
<evidence type="ECO:0000313" key="19">
    <source>
        <dbReference type="EMBL" id="EHN09156.1"/>
    </source>
</evidence>